<reference evidence="1 2" key="1">
    <citation type="submission" date="2024-11" db="EMBL/GenBank/DDBJ databases">
        <title>A near-complete genome assembly of Cinchona calisaya.</title>
        <authorList>
            <person name="Lian D.C."/>
            <person name="Zhao X.W."/>
            <person name="Wei L."/>
        </authorList>
    </citation>
    <scope>NUCLEOTIDE SEQUENCE [LARGE SCALE GENOMIC DNA]</scope>
    <source>
        <tissue evidence="1">Nenye</tissue>
    </source>
</reference>
<sequence length="170" mass="19392">MQEKEIMVKNSAISSFAAGIEIQHDSVQFGTLAADIAATTTRFPVDSDESYLDRPTKGFSFSSDSEAIEDIRKGKRKELRRLQAYLRWPIDFARRRKKMSMMSSLEWIGVKFDFARRHIRKCRFGGKLDKEEASGDDTVTEDSNGDSGKAYEIAKWLARRILTSISTLLR</sequence>
<keyword evidence="2" id="KW-1185">Reference proteome</keyword>
<protein>
    <submittedName>
        <fullName evidence="1">Uncharacterized protein</fullName>
    </submittedName>
</protein>
<organism evidence="1 2">
    <name type="scientific">Cinchona calisaya</name>
    <dbReference type="NCBI Taxonomy" id="153742"/>
    <lineage>
        <taxon>Eukaryota</taxon>
        <taxon>Viridiplantae</taxon>
        <taxon>Streptophyta</taxon>
        <taxon>Embryophyta</taxon>
        <taxon>Tracheophyta</taxon>
        <taxon>Spermatophyta</taxon>
        <taxon>Magnoliopsida</taxon>
        <taxon>eudicotyledons</taxon>
        <taxon>Gunneridae</taxon>
        <taxon>Pentapetalae</taxon>
        <taxon>asterids</taxon>
        <taxon>lamiids</taxon>
        <taxon>Gentianales</taxon>
        <taxon>Rubiaceae</taxon>
        <taxon>Cinchonoideae</taxon>
        <taxon>Cinchoneae</taxon>
        <taxon>Cinchona</taxon>
    </lineage>
</organism>
<evidence type="ECO:0000313" key="2">
    <source>
        <dbReference type="Proteomes" id="UP001630127"/>
    </source>
</evidence>
<evidence type="ECO:0000313" key="1">
    <source>
        <dbReference type="EMBL" id="KAL3506642.1"/>
    </source>
</evidence>
<dbReference type="Proteomes" id="UP001630127">
    <property type="component" value="Unassembled WGS sequence"/>
</dbReference>
<comment type="caution">
    <text evidence="1">The sequence shown here is derived from an EMBL/GenBank/DDBJ whole genome shotgun (WGS) entry which is preliminary data.</text>
</comment>
<accession>A0ABD2YLB7</accession>
<proteinExistence type="predicted"/>
<name>A0ABD2YLB7_9GENT</name>
<gene>
    <name evidence="1" type="ORF">ACH5RR_032024</name>
</gene>
<dbReference type="AlphaFoldDB" id="A0ABD2YLB7"/>
<dbReference type="EMBL" id="JBJUIK010000013">
    <property type="protein sequence ID" value="KAL3506642.1"/>
    <property type="molecule type" value="Genomic_DNA"/>
</dbReference>